<dbReference type="AlphaFoldDB" id="A0A3E2H3Q7"/>
<feature type="transmembrane region" description="Helical" evidence="7">
    <location>
        <begin position="274"/>
        <end position="295"/>
    </location>
</feature>
<feature type="transmembrane region" description="Helical" evidence="7">
    <location>
        <begin position="198"/>
        <end position="219"/>
    </location>
</feature>
<dbReference type="PANTHER" id="PTHR33048:SF143">
    <property type="entry name" value="EXTRACELLULAR MEMBRANE PROTEIN CFEM DOMAIN-CONTAINING PROTEIN-RELATED"/>
    <property type="match status" value="1"/>
</dbReference>
<sequence>MPRRITASRGSGLLTKNVTDTTCDAPIRNRSRPYYALSISFGTISAAIVLVRLFSKFFTHSEFGFDDYFIVLTIGTGIPSDVLTAHGIISNGLGRDIWTLTPKQITDFVRSFYAMEILYFSQVALLKLSLLCFYLRIFPGPKIRRLLWTTIIFDLCFGTVFVLAAIFQCRPISYYWKNWDGEHQGTCLNANGLGWSNAAISILLDVWMLGLPLSQLPALQLHWKKKLGVTMMFVVGTFVTVVSILRLQSLLHFAKSSNPTWDNLAVSQWSTVEINVGIICACMPSLRALLVRLFPKILGTTQNSKSAYYGNNSRSYAGGNISVNRPGKSLNSGKHDRDGGGIMYSQSYTVQWGEHDEVQLVQLSNLDTEATKSSSRASEEEL</sequence>
<evidence type="ECO:0000256" key="2">
    <source>
        <dbReference type="ARBA" id="ARBA00022692"/>
    </source>
</evidence>
<evidence type="ECO:0000256" key="5">
    <source>
        <dbReference type="ARBA" id="ARBA00038359"/>
    </source>
</evidence>
<feature type="transmembrane region" description="Helical" evidence="7">
    <location>
        <begin position="34"/>
        <end position="54"/>
    </location>
</feature>
<feature type="non-terminal residue" evidence="9">
    <location>
        <position position="382"/>
    </location>
</feature>
<dbReference type="EMBL" id="NCSJ02000179">
    <property type="protein sequence ID" value="RFU28030.1"/>
    <property type="molecule type" value="Genomic_DNA"/>
</dbReference>
<keyword evidence="10" id="KW-1185">Reference proteome</keyword>
<name>A0A3E2H3Q7_SCYLI</name>
<accession>A0A3E2H3Q7</accession>
<dbReference type="PANTHER" id="PTHR33048">
    <property type="entry name" value="PTH11-LIKE INTEGRAL MEMBRANE PROTEIN (AFU_ORTHOLOGUE AFUA_5G11245)"/>
    <property type="match status" value="1"/>
</dbReference>
<organism evidence="9 10">
    <name type="scientific">Scytalidium lignicola</name>
    <name type="common">Hyphomycete</name>
    <dbReference type="NCBI Taxonomy" id="5539"/>
    <lineage>
        <taxon>Eukaryota</taxon>
        <taxon>Fungi</taxon>
        <taxon>Dikarya</taxon>
        <taxon>Ascomycota</taxon>
        <taxon>Pezizomycotina</taxon>
        <taxon>Leotiomycetes</taxon>
        <taxon>Leotiomycetes incertae sedis</taxon>
        <taxon>Scytalidium</taxon>
    </lineage>
</organism>
<comment type="subcellular location">
    <subcellularLocation>
        <location evidence="1">Membrane</location>
        <topology evidence="1">Multi-pass membrane protein</topology>
    </subcellularLocation>
</comment>
<dbReference type="Pfam" id="PF20684">
    <property type="entry name" value="Fung_rhodopsin"/>
    <property type="match status" value="1"/>
</dbReference>
<keyword evidence="3 7" id="KW-1133">Transmembrane helix</keyword>
<evidence type="ECO:0000256" key="1">
    <source>
        <dbReference type="ARBA" id="ARBA00004141"/>
    </source>
</evidence>
<evidence type="ECO:0000256" key="6">
    <source>
        <dbReference type="SAM" id="MobiDB-lite"/>
    </source>
</evidence>
<evidence type="ECO:0000313" key="9">
    <source>
        <dbReference type="EMBL" id="RFU28030.1"/>
    </source>
</evidence>
<gene>
    <name evidence="9" type="ORF">B7463_g8306</name>
</gene>
<feature type="non-terminal residue" evidence="9">
    <location>
        <position position="1"/>
    </location>
</feature>
<proteinExistence type="inferred from homology"/>
<evidence type="ECO:0000259" key="8">
    <source>
        <dbReference type="Pfam" id="PF20684"/>
    </source>
</evidence>
<evidence type="ECO:0000313" key="10">
    <source>
        <dbReference type="Proteomes" id="UP000258309"/>
    </source>
</evidence>
<evidence type="ECO:0000256" key="4">
    <source>
        <dbReference type="ARBA" id="ARBA00023136"/>
    </source>
</evidence>
<protein>
    <recommendedName>
        <fullName evidence="8">Rhodopsin domain-containing protein</fullName>
    </recommendedName>
</protein>
<feature type="domain" description="Rhodopsin" evidence="8">
    <location>
        <begin position="51"/>
        <end position="291"/>
    </location>
</feature>
<comment type="similarity">
    <text evidence="5">Belongs to the SAT4 family.</text>
</comment>
<keyword evidence="4 7" id="KW-0472">Membrane</keyword>
<keyword evidence="2 7" id="KW-0812">Transmembrane</keyword>
<feature type="transmembrane region" description="Helical" evidence="7">
    <location>
        <begin position="231"/>
        <end position="254"/>
    </location>
</feature>
<dbReference type="OMA" id="RPINYFW"/>
<dbReference type="OrthoDB" id="2496787at2759"/>
<dbReference type="STRING" id="5539.A0A3E2H3Q7"/>
<reference evidence="9 10" key="1">
    <citation type="submission" date="2018-05" db="EMBL/GenBank/DDBJ databases">
        <title>Draft genome sequence of Scytalidium lignicola DSM 105466, a ubiquitous saprotrophic fungus.</title>
        <authorList>
            <person name="Buettner E."/>
            <person name="Gebauer A.M."/>
            <person name="Hofrichter M."/>
            <person name="Liers C."/>
            <person name="Kellner H."/>
        </authorList>
    </citation>
    <scope>NUCLEOTIDE SEQUENCE [LARGE SCALE GENOMIC DNA]</scope>
    <source>
        <strain evidence="9 10">DSM 105466</strain>
    </source>
</reference>
<evidence type="ECO:0000256" key="3">
    <source>
        <dbReference type="ARBA" id="ARBA00022989"/>
    </source>
</evidence>
<feature type="transmembrane region" description="Helical" evidence="7">
    <location>
        <begin position="117"/>
        <end position="135"/>
    </location>
</feature>
<dbReference type="GO" id="GO:0016020">
    <property type="term" value="C:membrane"/>
    <property type="evidence" value="ECO:0007669"/>
    <property type="project" value="UniProtKB-SubCell"/>
</dbReference>
<dbReference type="InterPro" id="IPR049326">
    <property type="entry name" value="Rhodopsin_dom_fungi"/>
</dbReference>
<feature type="region of interest" description="Disordered" evidence="6">
    <location>
        <begin position="319"/>
        <end position="338"/>
    </location>
</feature>
<dbReference type="InterPro" id="IPR052337">
    <property type="entry name" value="SAT4-like"/>
</dbReference>
<comment type="caution">
    <text evidence="9">The sequence shown here is derived from an EMBL/GenBank/DDBJ whole genome shotgun (WGS) entry which is preliminary data.</text>
</comment>
<evidence type="ECO:0000256" key="7">
    <source>
        <dbReference type="SAM" id="Phobius"/>
    </source>
</evidence>
<feature type="transmembrane region" description="Helical" evidence="7">
    <location>
        <begin position="147"/>
        <end position="167"/>
    </location>
</feature>
<dbReference type="Proteomes" id="UP000258309">
    <property type="component" value="Unassembled WGS sequence"/>
</dbReference>